<reference evidence="8" key="1">
    <citation type="submission" date="2020-04" db="EMBL/GenBank/DDBJ databases">
        <authorList>
            <person name="Sombolestani A."/>
        </authorList>
    </citation>
    <scope>NUCLEOTIDE SEQUENCE</scope>
    <source>
        <strain evidence="8">LMG 31484</strain>
    </source>
</reference>
<feature type="transmembrane region" description="Helical" evidence="7">
    <location>
        <begin position="285"/>
        <end position="303"/>
    </location>
</feature>
<comment type="subcellular location">
    <subcellularLocation>
        <location evidence="1">Membrane</location>
        <topology evidence="1">Multi-pass membrane protein</topology>
    </subcellularLocation>
</comment>
<feature type="transmembrane region" description="Helical" evidence="7">
    <location>
        <begin position="216"/>
        <end position="236"/>
    </location>
</feature>
<comment type="caution">
    <text evidence="8">The sequence shown here is derived from an EMBL/GenBank/DDBJ whole genome shotgun (WGS) entry which is preliminary data.</text>
</comment>
<accession>A0ABR9Y6M0</accession>
<gene>
    <name evidence="8" type="ORF">HKD24_09865</name>
</gene>
<dbReference type="RefSeq" id="WP_194260144.1">
    <property type="nucleotide sequence ID" value="NZ_JABCQG010000011.1"/>
</dbReference>
<dbReference type="PANTHER" id="PTHR42718">
    <property type="entry name" value="MAJOR FACILITATOR SUPERFAMILY MULTIDRUG TRANSPORTER MFSC"/>
    <property type="match status" value="1"/>
</dbReference>
<evidence type="ECO:0000256" key="7">
    <source>
        <dbReference type="SAM" id="Phobius"/>
    </source>
</evidence>
<evidence type="ECO:0000256" key="6">
    <source>
        <dbReference type="SAM" id="MobiDB-lite"/>
    </source>
</evidence>
<feature type="transmembrane region" description="Helical" evidence="7">
    <location>
        <begin position="183"/>
        <end position="204"/>
    </location>
</feature>
<sequence length="558" mass="61718">MEPAASSPSAAPPAQPSYIPPFGMRTIVGCLGMLLAVHVAGFNEHITEIGLADIRGAMHIGHDEGTWFTSIYEAFNIAAMAFTPWFYMTFSIYRFSIFMTAVLAMLSIPLPFMPDMISLCFLRAAQGLSAGCLPPVLMTVMLKYLPPPIKVFGIGGYAMSATFGPNLGGPLEAMWFEHVGWRWLYWEVIPLSIIAIAMMAYGLPRDPVHLERFRKFNWRGFFIGVPSIICVVTVLYQGDRLDWFRSPIISHLTFWGGALFVGFLFHEWHHHSPFFRLQYWKNRNITMSLLTLVAVLIICGLMLEVPMTYLEAVRGYRPIQAAPVALTVALPQLIMLPLTAALCNSARVDCRYVLAFGMSCLALSAFLGTWLTPDWVRDNFYVMQGLQIFGQPMVVIPVLMLATMSLGPADGPFISGMVNMLKGMANAFATAIFEILLRRREQYHSTMLLDRAGNNATSLSGMGDPIHAAISNTSPDSDHVARNTLQIFHTYLHEQSITLALVDIYFVVMCICIFYVALTAVLPKRVYPPGKGPAPAIPAAAREPDPEPAPSSIPATAH</sequence>
<feature type="transmembrane region" description="Helical" evidence="7">
    <location>
        <begin position="350"/>
        <end position="368"/>
    </location>
</feature>
<evidence type="ECO:0000313" key="8">
    <source>
        <dbReference type="EMBL" id="MBF0859522.1"/>
    </source>
</evidence>
<feature type="transmembrane region" description="Helical" evidence="7">
    <location>
        <begin position="323"/>
        <end position="343"/>
    </location>
</feature>
<keyword evidence="5 7" id="KW-0472">Membrane</keyword>
<keyword evidence="2" id="KW-0813">Transport</keyword>
<dbReference type="Gene3D" id="1.20.1250.20">
    <property type="entry name" value="MFS general substrate transporter like domains"/>
    <property type="match status" value="2"/>
</dbReference>
<reference evidence="8" key="2">
    <citation type="submission" date="2020-11" db="EMBL/GenBank/DDBJ databases">
        <title>Description of novel Gluconobacter species.</title>
        <authorList>
            <person name="Cleenwerck I."/>
            <person name="Cnockaert M."/>
            <person name="Borremans W."/>
            <person name="Wieme A.D."/>
            <person name="De Vuyst L."/>
            <person name="Vandamme P."/>
        </authorList>
    </citation>
    <scope>NUCLEOTIDE SEQUENCE</scope>
    <source>
        <strain evidence="8">LMG 31484</strain>
    </source>
</reference>
<dbReference type="InterPro" id="IPR011701">
    <property type="entry name" value="MFS"/>
</dbReference>
<name>A0ABR9Y6M0_9PROT</name>
<evidence type="ECO:0000256" key="4">
    <source>
        <dbReference type="ARBA" id="ARBA00022989"/>
    </source>
</evidence>
<protein>
    <submittedName>
        <fullName evidence="8">MFS transporter</fullName>
    </submittedName>
</protein>
<evidence type="ECO:0000256" key="1">
    <source>
        <dbReference type="ARBA" id="ARBA00004141"/>
    </source>
</evidence>
<dbReference type="EMBL" id="JABCQG010000011">
    <property type="protein sequence ID" value="MBF0859522.1"/>
    <property type="molecule type" value="Genomic_DNA"/>
</dbReference>
<proteinExistence type="predicted"/>
<feature type="region of interest" description="Disordered" evidence="6">
    <location>
        <begin position="533"/>
        <end position="558"/>
    </location>
</feature>
<feature type="transmembrane region" description="Helical" evidence="7">
    <location>
        <begin position="504"/>
        <end position="522"/>
    </location>
</feature>
<organism evidence="8 9">
    <name type="scientific">Gluconobacter vitians</name>
    <dbReference type="NCBI Taxonomy" id="2728102"/>
    <lineage>
        <taxon>Bacteria</taxon>
        <taxon>Pseudomonadati</taxon>
        <taxon>Pseudomonadota</taxon>
        <taxon>Alphaproteobacteria</taxon>
        <taxon>Acetobacterales</taxon>
        <taxon>Acetobacteraceae</taxon>
        <taxon>Gluconobacter</taxon>
    </lineage>
</organism>
<evidence type="ECO:0000256" key="5">
    <source>
        <dbReference type="ARBA" id="ARBA00023136"/>
    </source>
</evidence>
<dbReference type="Proteomes" id="UP000623107">
    <property type="component" value="Unassembled WGS sequence"/>
</dbReference>
<dbReference type="PANTHER" id="PTHR42718:SF9">
    <property type="entry name" value="MAJOR FACILITATOR SUPERFAMILY MULTIDRUG TRANSPORTER MFSC"/>
    <property type="match status" value="1"/>
</dbReference>
<evidence type="ECO:0000313" key="9">
    <source>
        <dbReference type="Proteomes" id="UP000623107"/>
    </source>
</evidence>
<dbReference type="InterPro" id="IPR036259">
    <property type="entry name" value="MFS_trans_sf"/>
</dbReference>
<feature type="transmembrane region" description="Helical" evidence="7">
    <location>
        <begin position="22"/>
        <end position="44"/>
    </location>
</feature>
<dbReference type="Pfam" id="PF07690">
    <property type="entry name" value="MFS_1"/>
    <property type="match status" value="1"/>
</dbReference>
<keyword evidence="4 7" id="KW-1133">Transmembrane helix</keyword>
<feature type="transmembrane region" description="Helical" evidence="7">
    <location>
        <begin position="388"/>
        <end position="407"/>
    </location>
</feature>
<feature type="transmembrane region" description="Helical" evidence="7">
    <location>
        <begin position="248"/>
        <end position="265"/>
    </location>
</feature>
<feature type="transmembrane region" description="Helical" evidence="7">
    <location>
        <begin position="92"/>
        <end position="112"/>
    </location>
</feature>
<evidence type="ECO:0000256" key="2">
    <source>
        <dbReference type="ARBA" id="ARBA00022448"/>
    </source>
</evidence>
<dbReference type="SUPFAM" id="SSF103473">
    <property type="entry name" value="MFS general substrate transporter"/>
    <property type="match status" value="1"/>
</dbReference>
<keyword evidence="3 7" id="KW-0812">Transmembrane</keyword>
<keyword evidence="9" id="KW-1185">Reference proteome</keyword>
<evidence type="ECO:0000256" key="3">
    <source>
        <dbReference type="ARBA" id="ARBA00022692"/>
    </source>
</evidence>